<comment type="subunit">
    <text evidence="9">The complex comprises the extracytoplasmic solute receptor protein and the two transmembrane proteins.</text>
</comment>
<keyword evidence="3" id="KW-1003">Cell membrane</keyword>
<dbReference type="AlphaFoldDB" id="A0A1R4HZF7"/>
<accession>A0A1R4HZF7</accession>
<evidence type="ECO:0000256" key="6">
    <source>
        <dbReference type="ARBA" id="ARBA00022989"/>
    </source>
</evidence>
<feature type="transmembrane region" description="Helical" evidence="9">
    <location>
        <begin position="134"/>
        <end position="152"/>
    </location>
</feature>
<keyword evidence="6 9" id="KW-1133">Transmembrane helix</keyword>
<keyword evidence="7 9" id="KW-0472">Membrane</keyword>
<name>A0A1R4HZF7_9GAMM</name>
<protein>
    <recommendedName>
        <fullName evidence="9">TRAP transporter small permease protein</fullName>
    </recommendedName>
</protein>
<dbReference type="InterPro" id="IPR055348">
    <property type="entry name" value="DctQ"/>
</dbReference>
<evidence type="ECO:0000259" key="10">
    <source>
        <dbReference type="Pfam" id="PF04290"/>
    </source>
</evidence>
<dbReference type="Proteomes" id="UP000196331">
    <property type="component" value="Unassembled WGS sequence"/>
</dbReference>
<dbReference type="Pfam" id="PF04290">
    <property type="entry name" value="DctQ"/>
    <property type="match status" value="1"/>
</dbReference>
<evidence type="ECO:0000256" key="4">
    <source>
        <dbReference type="ARBA" id="ARBA00022519"/>
    </source>
</evidence>
<evidence type="ECO:0000256" key="9">
    <source>
        <dbReference type="RuleBase" id="RU369079"/>
    </source>
</evidence>
<comment type="caution">
    <text evidence="11">The sequence shown here is derived from an EMBL/GenBank/DDBJ whole genome shotgun (WGS) entry which is preliminary data.</text>
</comment>
<evidence type="ECO:0000256" key="2">
    <source>
        <dbReference type="ARBA" id="ARBA00022448"/>
    </source>
</evidence>
<evidence type="ECO:0000313" key="12">
    <source>
        <dbReference type="Proteomes" id="UP000196331"/>
    </source>
</evidence>
<evidence type="ECO:0000256" key="1">
    <source>
        <dbReference type="ARBA" id="ARBA00004429"/>
    </source>
</evidence>
<dbReference type="GO" id="GO:0015740">
    <property type="term" value="P:C4-dicarboxylate transport"/>
    <property type="evidence" value="ECO:0007669"/>
    <property type="project" value="TreeGrafter"/>
</dbReference>
<comment type="subcellular location">
    <subcellularLocation>
        <location evidence="1 9">Cell inner membrane</location>
        <topology evidence="1 9">Multi-pass membrane protein</topology>
    </subcellularLocation>
</comment>
<proteinExistence type="inferred from homology"/>
<reference evidence="11 12" key="1">
    <citation type="submission" date="2017-02" db="EMBL/GenBank/DDBJ databases">
        <authorList>
            <person name="Dridi B."/>
        </authorList>
    </citation>
    <scope>NUCLEOTIDE SEQUENCE [LARGE SCALE GENOMIC DNA]</scope>
    <source>
        <strain evidence="11 12">JB380</strain>
    </source>
</reference>
<evidence type="ECO:0000256" key="3">
    <source>
        <dbReference type="ARBA" id="ARBA00022475"/>
    </source>
</evidence>
<sequence>MYRYIDAFSQRLTTLSQYVGAFSAAVMVLTLLLGVFYRYVLQDSLSWSDEIALLAASWTTFLFSSALVRRFEHVRVTLFLSLLPDALSGLFERINVLLVLIFGIAMVWTGYGFMEFTINQVSPAIRYPLWVKNAALPVGGALICVHAIALLFRPGSLNALREQDNG</sequence>
<dbReference type="PANTHER" id="PTHR35011:SF2">
    <property type="entry name" value="2,3-DIKETO-L-GULONATE TRAP TRANSPORTER SMALL PERMEASE PROTEIN YIAM"/>
    <property type="match status" value="1"/>
</dbReference>
<keyword evidence="5 9" id="KW-0812">Transmembrane</keyword>
<comment type="similarity">
    <text evidence="8 9">Belongs to the TRAP transporter small permease family.</text>
</comment>
<gene>
    <name evidence="11" type="ORF">CZ787_08720</name>
</gene>
<organism evidence="11 12">
    <name type="scientific">Halomonas citrativorans</name>
    <dbReference type="NCBI Taxonomy" id="2742612"/>
    <lineage>
        <taxon>Bacteria</taxon>
        <taxon>Pseudomonadati</taxon>
        <taxon>Pseudomonadota</taxon>
        <taxon>Gammaproteobacteria</taxon>
        <taxon>Oceanospirillales</taxon>
        <taxon>Halomonadaceae</taxon>
        <taxon>Halomonas</taxon>
    </lineage>
</organism>
<dbReference type="GO" id="GO:0005886">
    <property type="term" value="C:plasma membrane"/>
    <property type="evidence" value="ECO:0007669"/>
    <property type="project" value="UniProtKB-SubCell"/>
</dbReference>
<feature type="transmembrane region" description="Helical" evidence="9">
    <location>
        <begin position="51"/>
        <end position="69"/>
    </location>
</feature>
<keyword evidence="2 9" id="KW-0813">Transport</keyword>
<feature type="transmembrane region" description="Helical" evidence="9">
    <location>
        <begin position="90"/>
        <end position="114"/>
    </location>
</feature>
<dbReference type="InterPro" id="IPR007387">
    <property type="entry name" value="TRAP_DctQ"/>
</dbReference>
<evidence type="ECO:0000313" key="11">
    <source>
        <dbReference type="EMBL" id="SJN12724.1"/>
    </source>
</evidence>
<evidence type="ECO:0000256" key="7">
    <source>
        <dbReference type="ARBA" id="ARBA00023136"/>
    </source>
</evidence>
<dbReference type="GO" id="GO:0022857">
    <property type="term" value="F:transmembrane transporter activity"/>
    <property type="evidence" value="ECO:0007669"/>
    <property type="project" value="UniProtKB-UniRule"/>
</dbReference>
<evidence type="ECO:0000256" key="8">
    <source>
        <dbReference type="ARBA" id="ARBA00038436"/>
    </source>
</evidence>
<feature type="transmembrane region" description="Helical" evidence="9">
    <location>
        <begin position="21"/>
        <end position="39"/>
    </location>
</feature>
<evidence type="ECO:0000256" key="5">
    <source>
        <dbReference type="ARBA" id="ARBA00022692"/>
    </source>
</evidence>
<dbReference type="RefSeq" id="WP_087108149.1">
    <property type="nucleotide sequence ID" value="NZ_FUKM01000033.1"/>
</dbReference>
<dbReference type="EMBL" id="FUKM01000033">
    <property type="protein sequence ID" value="SJN12724.1"/>
    <property type="molecule type" value="Genomic_DNA"/>
</dbReference>
<dbReference type="PANTHER" id="PTHR35011">
    <property type="entry name" value="2,3-DIKETO-L-GULONATE TRAP TRANSPORTER SMALL PERMEASE PROTEIN YIAM"/>
    <property type="match status" value="1"/>
</dbReference>
<feature type="domain" description="Tripartite ATP-independent periplasmic transporters DctQ component" evidence="10">
    <location>
        <begin position="27"/>
        <end position="153"/>
    </location>
</feature>
<keyword evidence="4 9" id="KW-0997">Cell inner membrane</keyword>
<dbReference type="OrthoDB" id="9791324at2"/>
<comment type="function">
    <text evidence="9">Part of the tripartite ATP-independent periplasmic (TRAP) transport system.</text>
</comment>